<evidence type="ECO:0000313" key="4">
    <source>
        <dbReference type="Proteomes" id="UP000314982"/>
    </source>
</evidence>
<dbReference type="Ensembl" id="ENSHHUT00000064458.1">
    <property type="protein sequence ID" value="ENSHHUP00000062353.1"/>
    <property type="gene ID" value="ENSHHUG00000036877.1"/>
</dbReference>
<dbReference type="GO" id="GO:0060468">
    <property type="term" value="P:prevention of polyspermy"/>
    <property type="evidence" value="ECO:0007669"/>
    <property type="project" value="TreeGrafter"/>
</dbReference>
<organism evidence="3 4">
    <name type="scientific">Hucho hucho</name>
    <name type="common">huchen</name>
    <dbReference type="NCBI Taxonomy" id="62062"/>
    <lineage>
        <taxon>Eukaryota</taxon>
        <taxon>Metazoa</taxon>
        <taxon>Chordata</taxon>
        <taxon>Craniata</taxon>
        <taxon>Vertebrata</taxon>
        <taxon>Euteleostomi</taxon>
        <taxon>Actinopterygii</taxon>
        <taxon>Neopterygii</taxon>
        <taxon>Teleostei</taxon>
        <taxon>Protacanthopterygii</taxon>
        <taxon>Salmoniformes</taxon>
        <taxon>Salmonidae</taxon>
        <taxon>Salmoninae</taxon>
        <taxon>Hucho</taxon>
    </lineage>
</organism>
<dbReference type="PANTHER" id="PTHR23343:SF117">
    <property type="entry name" value="ZONA PELLUCIDA SPERM-BINDING PROTEIN 4-LIKE ISOFORM X1"/>
    <property type="match status" value="1"/>
</dbReference>
<dbReference type="PANTHER" id="PTHR23343">
    <property type="entry name" value="ZONA PELLUCIDA SPERM-BINDING PROTEIN"/>
    <property type="match status" value="1"/>
</dbReference>
<feature type="region of interest" description="Disordered" evidence="1">
    <location>
        <begin position="42"/>
        <end position="61"/>
    </location>
</feature>
<reference evidence="3" key="3">
    <citation type="submission" date="2025-09" db="UniProtKB">
        <authorList>
            <consortium name="Ensembl"/>
        </authorList>
    </citation>
    <scope>IDENTIFICATION</scope>
</reference>
<dbReference type="InterPro" id="IPR051148">
    <property type="entry name" value="Zona_Pellucida_Domain_gp"/>
</dbReference>
<feature type="signal peptide" evidence="2">
    <location>
        <begin position="1"/>
        <end position="21"/>
    </location>
</feature>
<evidence type="ECO:0000313" key="3">
    <source>
        <dbReference type="Ensembl" id="ENSHHUP00000062353.1"/>
    </source>
</evidence>
<accession>A0A4W5PJI7</accession>
<evidence type="ECO:0000256" key="2">
    <source>
        <dbReference type="SAM" id="SignalP"/>
    </source>
</evidence>
<feature type="compositionally biased region" description="Polar residues" evidence="1">
    <location>
        <begin position="42"/>
        <end position="52"/>
    </location>
</feature>
<protein>
    <recommendedName>
        <fullName evidence="5">ZP domain-containing protein</fullName>
    </recommendedName>
</protein>
<reference evidence="4" key="1">
    <citation type="submission" date="2018-06" db="EMBL/GenBank/DDBJ databases">
        <title>Genome assembly of Danube salmon.</title>
        <authorList>
            <person name="Macqueen D.J."/>
            <person name="Gundappa M.K."/>
        </authorList>
    </citation>
    <scope>NUCLEOTIDE SEQUENCE [LARGE SCALE GENOMIC DNA]</scope>
</reference>
<feature type="chain" id="PRO_5021236418" description="ZP domain-containing protein" evidence="2">
    <location>
        <begin position="22"/>
        <end position="344"/>
    </location>
</feature>
<reference evidence="3" key="2">
    <citation type="submission" date="2025-08" db="UniProtKB">
        <authorList>
            <consortium name="Ensembl"/>
        </authorList>
    </citation>
    <scope>IDENTIFICATION</scope>
</reference>
<dbReference type="GO" id="GO:0035804">
    <property type="term" value="F:structural constituent of egg coat"/>
    <property type="evidence" value="ECO:0007669"/>
    <property type="project" value="TreeGrafter"/>
</dbReference>
<dbReference type="STRING" id="62062.ENSHHUP00000062353"/>
<proteinExistence type="predicted"/>
<keyword evidence="4" id="KW-1185">Reference proteome</keyword>
<dbReference type="GO" id="GO:0035805">
    <property type="term" value="C:egg coat"/>
    <property type="evidence" value="ECO:0007669"/>
    <property type="project" value="TreeGrafter"/>
</dbReference>
<evidence type="ECO:0000256" key="1">
    <source>
        <dbReference type="SAM" id="MobiDB-lite"/>
    </source>
</evidence>
<dbReference type="GeneTree" id="ENSGT01000000214705"/>
<dbReference type="GO" id="GO:0032190">
    <property type="term" value="F:acrosin binding"/>
    <property type="evidence" value="ECO:0007669"/>
    <property type="project" value="TreeGrafter"/>
</dbReference>
<dbReference type="GO" id="GO:0007339">
    <property type="term" value="P:binding of sperm to zona pellucida"/>
    <property type="evidence" value="ECO:0007669"/>
    <property type="project" value="TreeGrafter"/>
</dbReference>
<sequence>MSFKQKGYGILLLYILTITRCLRGQARVSTGKIVIHTPVEFTESTQNPLSRDSASRNDKLTHDIPTRKTNVRQTNQSRISVEMPAQRQLHETKPGEIGESYENVRKYKLSQDFEELNRSRLSGRKRMVVFNDKNGKYHSKQHEERHSEDLPFNSYSNIDCIQGKIHNLHRGKFSITGNDENHSQMAYHSDSVTPGVRAGKVRGEIAKAEESWMRMEPEVECGDETMTLTVRGRRAIHLLVDRANASAVPLAKLPSQCGYSVESTWRDLTFVVPYNACHVKQEEDGSYVLPLIWRGTPVKMSCPVSQAQALTPSSLCCSSQGMTVRLQVHGAKEEFRVKGKCEVV</sequence>
<name>A0A4W5PJI7_9TELE</name>
<dbReference type="AlphaFoldDB" id="A0A4W5PJI7"/>
<evidence type="ECO:0008006" key="5">
    <source>
        <dbReference type="Google" id="ProtNLM"/>
    </source>
</evidence>
<keyword evidence="2" id="KW-0732">Signal</keyword>
<dbReference type="Proteomes" id="UP000314982">
    <property type="component" value="Unassembled WGS sequence"/>
</dbReference>